<gene>
    <name evidence="2" type="ORF">PFISCL1PPCAC_17530</name>
</gene>
<organism evidence="2 3">
    <name type="scientific">Pristionchus fissidentatus</name>
    <dbReference type="NCBI Taxonomy" id="1538716"/>
    <lineage>
        <taxon>Eukaryota</taxon>
        <taxon>Metazoa</taxon>
        <taxon>Ecdysozoa</taxon>
        <taxon>Nematoda</taxon>
        <taxon>Chromadorea</taxon>
        <taxon>Rhabditida</taxon>
        <taxon>Rhabditina</taxon>
        <taxon>Diplogasteromorpha</taxon>
        <taxon>Diplogasteroidea</taxon>
        <taxon>Neodiplogasteridae</taxon>
        <taxon>Pristionchus</taxon>
    </lineage>
</organism>
<dbReference type="AlphaFoldDB" id="A0AAV5W704"/>
<feature type="region of interest" description="Disordered" evidence="1">
    <location>
        <begin position="253"/>
        <end position="273"/>
    </location>
</feature>
<keyword evidence="3" id="KW-1185">Reference proteome</keyword>
<dbReference type="EMBL" id="BTSY01000004">
    <property type="protein sequence ID" value="GMT26233.1"/>
    <property type="molecule type" value="Genomic_DNA"/>
</dbReference>
<dbReference type="Proteomes" id="UP001432322">
    <property type="component" value="Unassembled WGS sequence"/>
</dbReference>
<accession>A0AAV5W704</accession>
<feature type="region of interest" description="Disordered" evidence="1">
    <location>
        <begin position="351"/>
        <end position="375"/>
    </location>
</feature>
<feature type="compositionally biased region" description="Polar residues" evidence="1">
    <location>
        <begin position="363"/>
        <end position="375"/>
    </location>
</feature>
<evidence type="ECO:0000313" key="3">
    <source>
        <dbReference type="Proteomes" id="UP001432322"/>
    </source>
</evidence>
<sequence length="396" mass="43126">MERYKGALATATADATAIGGFVGAKLRACVTALSSLANCLLDKDAWSSADAAQLLQQQRIVVNTPPVLSPMEFVKVEDEAALEKLWKRYLACPNYYGSAPVLDRELENGNGEWHNDGMNQTEAMLDGSGVFHDLMEPKGKVELEDTGVVNAKLCFLCETLTEYYVEIPEEQEARREFLDNLILIDNEERFKAQALMVNRELAYLCYPHCNAIVGPSESAASNFDHSQPLSPLYLSTPTQRPCAAAAEAALAAAQQPSTSSTRSKRGRHTQDYDGQLATTGLSISFVELGEISAKELKQLFAREALSMEHCNFVKNLRTRALGYKRKGQLWKYAKSRAAAGQETVAPVPRRSIDTVDPAPCPSVSGTVPSDGPTSSVCRVTSINTDYGRTNGAYGSP</sequence>
<evidence type="ECO:0000313" key="2">
    <source>
        <dbReference type="EMBL" id="GMT26233.1"/>
    </source>
</evidence>
<name>A0AAV5W704_9BILA</name>
<comment type="caution">
    <text evidence="2">The sequence shown here is derived from an EMBL/GenBank/DDBJ whole genome shotgun (WGS) entry which is preliminary data.</text>
</comment>
<reference evidence="2" key="1">
    <citation type="submission" date="2023-10" db="EMBL/GenBank/DDBJ databases">
        <title>Genome assembly of Pristionchus species.</title>
        <authorList>
            <person name="Yoshida K."/>
            <person name="Sommer R.J."/>
        </authorList>
    </citation>
    <scope>NUCLEOTIDE SEQUENCE</scope>
    <source>
        <strain evidence="2">RS5133</strain>
    </source>
</reference>
<protein>
    <submittedName>
        <fullName evidence="2">Uncharacterized protein</fullName>
    </submittedName>
</protein>
<proteinExistence type="predicted"/>
<evidence type="ECO:0000256" key="1">
    <source>
        <dbReference type="SAM" id="MobiDB-lite"/>
    </source>
</evidence>